<dbReference type="PATRIC" id="fig|570277.3.peg.219"/>
<dbReference type="Proteomes" id="UP000071065">
    <property type="component" value="Chromosome"/>
</dbReference>
<dbReference type="PANTHER" id="PTHR46564">
    <property type="entry name" value="TRANSPOSASE"/>
    <property type="match status" value="1"/>
</dbReference>
<dbReference type="InterPro" id="IPR047655">
    <property type="entry name" value="Transpos_IS630-like"/>
</dbReference>
<proteinExistence type="predicted"/>
<dbReference type="KEGG" id="emp:EZMO1_0211"/>
<evidence type="ECO:0000313" key="2">
    <source>
        <dbReference type="EMBL" id="AMO54477.1"/>
    </source>
</evidence>
<dbReference type="PANTHER" id="PTHR46564:SF1">
    <property type="entry name" value="TRANSPOSASE"/>
    <property type="match status" value="1"/>
</dbReference>
<evidence type="ECO:0000313" key="3">
    <source>
        <dbReference type="Proteomes" id="UP000071065"/>
    </source>
</evidence>
<feature type="domain" description="Tc1-like transposase DDE" evidence="1">
    <location>
        <begin position="2"/>
        <end position="136"/>
    </location>
</feature>
<dbReference type="NCBIfam" id="NF033545">
    <property type="entry name" value="transpos_IS630"/>
    <property type="match status" value="1"/>
</dbReference>
<evidence type="ECO:0000259" key="1">
    <source>
        <dbReference type="Pfam" id="PF13358"/>
    </source>
</evidence>
<dbReference type="InterPro" id="IPR038717">
    <property type="entry name" value="Tc1-like_DDE_dom"/>
</dbReference>
<dbReference type="AlphaFoldDB" id="A0A142B6V1"/>
<accession>A0A142B6V1</accession>
<dbReference type="Pfam" id="PF13358">
    <property type="entry name" value="DDE_3"/>
    <property type="match status" value="1"/>
</dbReference>
<dbReference type="GO" id="GO:0003676">
    <property type="term" value="F:nucleic acid binding"/>
    <property type="evidence" value="ECO:0007669"/>
    <property type="project" value="InterPro"/>
</dbReference>
<protein>
    <submittedName>
        <fullName evidence="2">IS630 family transposase</fullName>
    </submittedName>
</protein>
<dbReference type="Gene3D" id="3.30.420.10">
    <property type="entry name" value="Ribonuclease H-like superfamily/Ribonuclease H"/>
    <property type="match status" value="1"/>
</dbReference>
<organism evidence="2 3">
    <name type="scientific">Endozoicomonas montiporae CL-33</name>
    <dbReference type="NCBI Taxonomy" id="570277"/>
    <lineage>
        <taxon>Bacteria</taxon>
        <taxon>Pseudomonadati</taxon>
        <taxon>Pseudomonadota</taxon>
        <taxon>Gammaproteobacteria</taxon>
        <taxon>Oceanospirillales</taxon>
        <taxon>Endozoicomonadaceae</taxon>
        <taxon>Endozoicomonas</taxon>
    </lineage>
</organism>
<sequence length="179" mass="20233">MIYFADESSVRSDYHSGTTWAKKGCTPIVEATGARFSINMISAVSAEGTMRYMTIPGRFNTDVFICFLKQLVTSHDRPIIVVTDGHPAHKAKKVQKYIEQEPRLLGVHILPAYSPELNPDESVWGYLKSGHLGRMTLRTKGQFLRAVRTCLKSLQRLPRKIQGFFRSEHTAYACLETLV</sequence>
<gene>
    <name evidence="2" type="ORF">EZMO1_0211</name>
</gene>
<dbReference type="InterPro" id="IPR036397">
    <property type="entry name" value="RNaseH_sf"/>
</dbReference>
<dbReference type="EMBL" id="CP013251">
    <property type="protein sequence ID" value="AMO54477.1"/>
    <property type="molecule type" value="Genomic_DNA"/>
</dbReference>
<reference evidence="2 3" key="1">
    <citation type="journal article" date="2016" name="Front. Microbiol.">
        <title>Genomic Insight into the Host-Endosymbiont Relationship of Endozoicomonas montiporae CL-33(T) with its Coral Host.</title>
        <authorList>
            <person name="Ding J.-Y."/>
            <person name="Shiu J.-H."/>
            <person name="Chen W.-M."/>
            <person name="Chiang Y.-R."/>
            <person name="Tang S.-L."/>
        </authorList>
    </citation>
    <scope>NUCLEOTIDE SEQUENCE [LARGE SCALE GENOMIC DNA]</scope>
    <source>
        <strain evidence="2 3">CL-33</strain>
    </source>
</reference>
<dbReference type="RefSeq" id="WP_051790620.1">
    <property type="nucleotide sequence ID" value="NZ_CP013251.1"/>
</dbReference>
<name>A0A142B6V1_9GAMM</name>
<dbReference type="STRING" id="570277.EZMO1_0211"/>